<dbReference type="EMBL" id="FAXC01000404">
    <property type="protein sequence ID" value="CUV10359.1"/>
    <property type="molecule type" value="Genomic_DNA"/>
</dbReference>
<dbReference type="InterPro" id="IPR036909">
    <property type="entry name" value="Cyt_c-like_dom_sf"/>
</dbReference>
<name>A0A160VJ90_9ZZZZ</name>
<dbReference type="PROSITE" id="PS51007">
    <property type="entry name" value="CYTC"/>
    <property type="match status" value="1"/>
</dbReference>
<evidence type="ECO:0000256" key="2">
    <source>
        <dbReference type="ARBA" id="ARBA00022617"/>
    </source>
</evidence>
<dbReference type="GO" id="GO:0004130">
    <property type="term" value="F:cytochrome-c peroxidase activity"/>
    <property type="evidence" value="ECO:0007669"/>
    <property type="project" value="UniProtKB-EC"/>
</dbReference>
<dbReference type="InterPro" id="IPR009056">
    <property type="entry name" value="Cyt_c-like_dom"/>
</dbReference>
<keyword evidence="6" id="KW-1133">Transmembrane helix</keyword>
<dbReference type="InterPro" id="IPR004852">
    <property type="entry name" value="Di-haem_cyt_c_peroxidsae"/>
</dbReference>
<evidence type="ECO:0000256" key="6">
    <source>
        <dbReference type="SAM" id="Phobius"/>
    </source>
</evidence>
<feature type="transmembrane region" description="Helical" evidence="6">
    <location>
        <begin position="7"/>
        <end position="26"/>
    </location>
</feature>
<evidence type="ECO:0000256" key="4">
    <source>
        <dbReference type="ARBA" id="ARBA00023002"/>
    </source>
</evidence>
<dbReference type="SUPFAM" id="SSF51126">
    <property type="entry name" value="Pectin lyase-like"/>
    <property type="match status" value="1"/>
</dbReference>
<dbReference type="PANTHER" id="PTHR30600">
    <property type="entry name" value="CYTOCHROME C PEROXIDASE-RELATED"/>
    <property type="match status" value="1"/>
</dbReference>
<keyword evidence="2" id="KW-0349">Heme</keyword>
<dbReference type="NCBIfam" id="TIGR03805">
    <property type="entry name" value="beta_helix_1"/>
    <property type="match status" value="1"/>
</dbReference>
<gene>
    <name evidence="8" type="ORF">MGWOODY_Mmi2388</name>
</gene>
<accession>A0A160VJ90</accession>
<dbReference type="Gene3D" id="2.160.20.10">
    <property type="entry name" value="Single-stranded right-handed beta-helix, Pectin lyase-like"/>
    <property type="match status" value="1"/>
</dbReference>
<dbReference type="AlphaFoldDB" id="A0A160VJ90"/>
<dbReference type="EC" id="1.11.1.5" evidence="8"/>
<dbReference type="Pfam" id="PF03150">
    <property type="entry name" value="CCP_MauG"/>
    <property type="match status" value="1"/>
</dbReference>
<sequence>MYRLIKIIGIVFIIFLVLLSIPISALDKNMGGAYGTVDQHDFIDKFFGNITASANLRRTYPAMPIRENNPVSAEKEELGRLLYFDPILSGDNTISCAHCHHPDLGFTDNRALSMGRGGSGIGQDRKGGQVLRRGSPTIWNSAYNHLQFWDGRADDLEHQASFPIQDMKEMAQDKDELVQELLQVPEYVQLFNEVFGNSAGPALTFENITFAIAAFERTIIANNSRFDKYAQGDHLALSRSERHGLNLFRSLKTRCFECHNFPTFNNPDFKVVGVPDINDQEPDLGRAEIAGKGYERAFKVPTLRNIALTAPYMHNGTFQTLEEVIDFYAAGGGAAHGFKPATLDDKIRKFELSTDERQDMVAFLHALTDESNKPVIPDKVPSGLSVVPSLENQSIELAGHMDEFEKPEQVNLKRAGKRIIVDPSQTIQDGIEMAQAGDTVMVFPGEYSETLMIDKSNITIMGQQKDDAWPILNGQNRLPDAAVGTGSNIEINGFVIKDYTANGLMLNRSTAVTFRNIHCDNTGLYGIYPVECVGVLVEQCSVTGISDAGIYVGQSKDIVVRNNVAYGNVTGIEIENSVNALVENNEVYDNAGGILVFLLPNNPSKVSLNCRVINNYVYKNNHVNFGEPGSIVSNVPQGTGLMVMAGDSIEVTGNRFHDNQSFGAAVIGLDLFFGEDYVYDVDPIPDACWVHNNDFRNNGYKPAKIVVESGLDGADLLWDVTGYSNNWHEKNVTSIPPTLPDKDWSWIARKTNYRIWRFLFNVFG</sequence>
<dbReference type="InterPro" id="IPR012334">
    <property type="entry name" value="Pectin_lyas_fold"/>
</dbReference>
<proteinExistence type="predicted"/>
<organism evidence="8">
    <name type="scientific">hydrothermal vent metagenome</name>
    <dbReference type="NCBI Taxonomy" id="652676"/>
    <lineage>
        <taxon>unclassified sequences</taxon>
        <taxon>metagenomes</taxon>
        <taxon>ecological metagenomes</taxon>
    </lineage>
</organism>
<comment type="subcellular location">
    <subcellularLocation>
        <location evidence="1">Cell envelope</location>
    </subcellularLocation>
</comment>
<dbReference type="InterPro" id="IPR011050">
    <property type="entry name" value="Pectin_lyase_fold/virulence"/>
</dbReference>
<dbReference type="Gene3D" id="1.10.760.10">
    <property type="entry name" value="Cytochrome c-like domain"/>
    <property type="match status" value="2"/>
</dbReference>
<keyword evidence="8" id="KW-0575">Peroxidase</keyword>
<keyword evidence="6" id="KW-0812">Transmembrane</keyword>
<dbReference type="GO" id="GO:0009055">
    <property type="term" value="F:electron transfer activity"/>
    <property type="evidence" value="ECO:0007669"/>
    <property type="project" value="InterPro"/>
</dbReference>
<keyword evidence="6" id="KW-0472">Membrane</keyword>
<dbReference type="InterPro" id="IPR051395">
    <property type="entry name" value="Cytochrome_c_Peroxidase/MauG"/>
</dbReference>
<evidence type="ECO:0000256" key="3">
    <source>
        <dbReference type="ARBA" id="ARBA00022723"/>
    </source>
</evidence>
<reference evidence="8" key="1">
    <citation type="submission" date="2015-10" db="EMBL/GenBank/DDBJ databases">
        <authorList>
            <person name="Gilbert D.G."/>
        </authorList>
    </citation>
    <scope>NUCLEOTIDE SEQUENCE</scope>
</reference>
<dbReference type="InterPro" id="IPR006626">
    <property type="entry name" value="PbH1"/>
</dbReference>
<evidence type="ECO:0000256" key="1">
    <source>
        <dbReference type="ARBA" id="ARBA00004196"/>
    </source>
</evidence>
<evidence type="ECO:0000259" key="7">
    <source>
        <dbReference type="PROSITE" id="PS51007"/>
    </source>
</evidence>
<keyword evidence="5" id="KW-0408">Iron</keyword>
<dbReference type="InterPro" id="IPR039448">
    <property type="entry name" value="Beta_helix"/>
</dbReference>
<dbReference type="Pfam" id="PF13229">
    <property type="entry name" value="Beta_helix"/>
    <property type="match status" value="1"/>
</dbReference>
<dbReference type="GO" id="GO:0030313">
    <property type="term" value="C:cell envelope"/>
    <property type="evidence" value="ECO:0007669"/>
    <property type="project" value="UniProtKB-SubCell"/>
</dbReference>
<feature type="domain" description="Cytochrome c" evidence="7">
    <location>
        <begin position="239"/>
        <end position="368"/>
    </location>
</feature>
<keyword evidence="3" id="KW-0479">Metal-binding</keyword>
<dbReference type="SMART" id="SM00710">
    <property type="entry name" value="PbH1"/>
    <property type="match status" value="8"/>
</dbReference>
<keyword evidence="4 8" id="KW-0560">Oxidoreductase</keyword>
<dbReference type="GO" id="GO:0020037">
    <property type="term" value="F:heme binding"/>
    <property type="evidence" value="ECO:0007669"/>
    <property type="project" value="InterPro"/>
</dbReference>
<dbReference type="InterPro" id="IPR022442">
    <property type="entry name" value="SO_2930-like_dom"/>
</dbReference>
<protein>
    <submittedName>
        <fullName evidence="8">Cytochrome c551 peroxidase</fullName>
        <ecNumber evidence="8">1.11.1.5</ecNumber>
    </submittedName>
</protein>
<evidence type="ECO:0000313" key="8">
    <source>
        <dbReference type="EMBL" id="CUV10359.1"/>
    </source>
</evidence>
<evidence type="ECO:0000256" key="5">
    <source>
        <dbReference type="ARBA" id="ARBA00023004"/>
    </source>
</evidence>
<dbReference type="SUPFAM" id="SSF46626">
    <property type="entry name" value="Cytochrome c"/>
    <property type="match status" value="2"/>
</dbReference>
<dbReference type="GO" id="GO:0046872">
    <property type="term" value="F:metal ion binding"/>
    <property type="evidence" value="ECO:0007669"/>
    <property type="project" value="UniProtKB-KW"/>
</dbReference>